<evidence type="ECO:0000256" key="1">
    <source>
        <dbReference type="SAM" id="Phobius"/>
    </source>
</evidence>
<dbReference type="InterPro" id="IPR036197">
    <property type="entry name" value="NarG-like_sf"/>
</dbReference>
<name>A0ABX8H473_9BACT</name>
<feature type="transmembrane region" description="Helical" evidence="1">
    <location>
        <begin position="154"/>
        <end position="171"/>
    </location>
</feature>
<dbReference type="Proteomes" id="UP000682802">
    <property type="component" value="Plasmid p1"/>
</dbReference>
<sequence>MSNAFSKEFLGDTPIKKDQIKIWGVTLFSIGCIVYSNFTELTELPIWKAILFIVMLLDIFAGAVANFTKSTQTHYKENTKKRIIFLFSHLLHIGFLVLAIGHAYYCFALLAYTITGGLIVNFTTSIKQQEINAATIFCVGILLFYVLFPAPHLLIWLPAILLIKLVIGFSIRREDNYSASNTIQNNI</sequence>
<proteinExistence type="predicted"/>
<dbReference type="RefSeq" id="WP_144077306.1">
    <property type="nucleotide sequence ID" value="NZ_CP076130.1"/>
</dbReference>
<reference evidence="2 3" key="1">
    <citation type="submission" date="2021-05" db="EMBL/GenBank/DDBJ databases">
        <title>Comparative genomic studies on the polysaccharide-degrading batcterial strains of the Flammeovirga genus.</title>
        <authorList>
            <person name="Zewei F."/>
            <person name="Zheng Z."/>
            <person name="Yu L."/>
            <person name="Ruyue G."/>
            <person name="Yanhong M."/>
            <person name="Yuanyuan C."/>
            <person name="Jingyan G."/>
            <person name="Wenjun H."/>
        </authorList>
    </citation>
    <scope>NUCLEOTIDE SEQUENCE [LARGE SCALE GENOMIC DNA]</scope>
    <source>
        <strain evidence="2 3">YS10</strain>
        <plasmid evidence="2 3">p1</plasmid>
    </source>
</reference>
<dbReference type="EMBL" id="CP076130">
    <property type="protein sequence ID" value="QWG10409.1"/>
    <property type="molecule type" value="Genomic_DNA"/>
</dbReference>
<gene>
    <name evidence="2" type="ORF">KM029_25880</name>
</gene>
<feature type="transmembrane region" description="Helical" evidence="1">
    <location>
        <begin position="20"/>
        <end position="38"/>
    </location>
</feature>
<evidence type="ECO:0000313" key="2">
    <source>
        <dbReference type="EMBL" id="QWG10409.1"/>
    </source>
</evidence>
<evidence type="ECO:0000313" key="3">
    <source>
        <dbReference type="Proteomes" id="UP000682802"/>
    </source>
</evidence>
<dbReference type="PROSITE" id="PS51257">
    <property type="entry name" value="PROKAR_LIPOPROTEIN"/>
    <property type="match status" value="1"/>
</dbReference>
<feature type="transmembrane region" description="Helical" evidence="1">
    <location>
        <begin position="107"/>
        <end position="124"/>
    </location>
</feature>
<keyword evidence="2" id="KW-0614">Plasmid</keyword>
<feature type="transmembrane region" description="Helical" evidence="1">
    <location>
        <begin position="83"/>
        <end position="101"/>
    </location>
</feature>
<keyword evidence="3" id="KW-1185">Reference proteome</keyword>
<organism evidence="2 3">
    <name type="scientific">Flammeovirga kamogawensis</name>
    <dbReference type="NCBI Taxonomy" id="373891"/>
    <lineage>
        <taxon>Bacteria</taxon>
        <taxon>Pseudomonadati</taxon>
        <taxon>Bacteroidota</taxon>
        <taxon>Cytophagia</taxon>
        <taxon>Cytophagales</taxon>
        <taxon>Flammeovirgaceae</taxon>
        <taxon>Flammeovirga</taxon>
    </lineage>
</organism>
<accession>A0ABX8H473</accession>
<keyword evidence="1" id="KW-0812">Transmembrane</keyword>
<keyword evidence="1" id="KW-1133">Transmembrane helix</keyword>
<keyword evidence="1" id="KW-0472">Membrane</keyword>
<dbReference type="SUPFAM" id="SSF103501">
    <property type="entry name" value="Respiratory nitrate reductase 1 gamma chain"/>
    <property type="match status" value="1"/>
</dbReference>
<protein>
    <submittedName>
        <fullName evidence="2">Uncharacterized protein</fullName>
    </submittedName>
</protein>
<feature type="transmembrane region" description="Helical" evidence="1">
    <location>
        <begin position="131"/>
        <end position="148"/>
    </location>
</feature>
<geneLocation type="plasmid" evidence="2 3">
    <name>p1</name>
</geneLocation>
<feature type="transmembrane region" description="Helical" evidence="1">
    <location>
        <begin position="44"/>
        <end position="63"/>
    </location>
</feature>